<reference evidence="19" key="2">
    <citation type="submission" date="2025-08" db="UniProtKB">
        <authorList>
            <consortium name="Ensembl"/>
        </authorList>
    </citation>
    <scope>IDENTIFICATION</scope>
</reference>
<dbReference type="Pfam" id="PF08596">
    <property type="entry name" value="Lgl_C"/>
    <property type="match status" value="1"/>
</dbReference>
<dbReference type="PANTHER" id="PTHR10241:SF37">
    <property type="entry name" value="SYNTAXIN-BINDING PROTEIN 5 ISOFORM X1"/>
    <property type="match status" value="1"/>
</dbReference>
<keyword evidence="8" id="KW-0597">Phosphoprotein</keyword>
<evidence type="ECO:0000256" key="13">
    <source>
        <dbReference type="ARBA" id="ARBA00023136"/>
    </source>
</evidence>
<dbReference type="CDD" id="cd15893">
    <property type="entry name" value="R-SNARE_STXBP5"/>
    <property type="match status" value="1"/>
</dbReference>
<feature type="compositionally biased region" description="Basic residues" evidence="17">
    <location>
        <begin position="643"/>
        <end position="652"/>
    </location>
</feature>
<evidence type="ECO:0000256" key="10">
    <source>
        <dbReference type="ARBA" id="ARBA00022737"/>
    </source>
</evidence>
<dbReference type="InterPro" id="IPR036322">
    <property type="entry name" value="WD40_repeat_dom_sf"/>
</dbReference>
<dbReference type="Pfam" id="PF00400">
    <property type="entry name" value="WD40"/>
    <property type="match status" value="1"/>
</dbReference>
<evidence type="ECO:0000256" key="14">
    <source>
        <dbReference type="ARBA" id="ARBA00067543"/>
    </source>
</evidence>
<dbReference type="GO" id="GO:0019905">
    <property type="term" value="F:syntaxin binding"/>
    <property type="evidence" value="ECO:0007669"/>
    <property type="project" value="TreeGrafter"/>
</dbReference>
<reference evidence="19 20" key="1">
    <citation type="journal article" date="2021" name="G3 (Bethesda)">
        <title>Improved contiguity of the threespine stickleback genome using long-read sequencing.</title>
        <authorList>
            <person name="Nath S."/>
            <person name="Shaw D.E."/>
            <person name="White M.A."/>
        </authorList>
    </citation>
    <scope>NUCLEOTIDE SEQUENCE [LARGE SCALE GENOMIC DNA]</scope>
    <source>
        <strain evidence="19 20">Lake Benthic</strain>
    </source>
</reference>
<name>A0AAQ4NSI8_GASAC</name>
<dbReference type="SUPFAM" id="SSF50978">
    <property type="entry name" value="WD40 repeat-like"/>
    <property type="match status" value="2"/>
</dbReference>
<dbReference type="SMART" id="SM00320">
    <property type="entry name" value="WD40"/>
    <property type="match status" value="6"/>
</dbReference>
<evidence type="ECO:0000313" key="19">
    <source>
        <dbReference type="Ensembl" id="ENSGACP00000029427.1"/>
    </source>
</evidence>
<dbReference type="GO" id="GO:0006893">
    <property type="term" value="P:Golgi to plasma membrane transport"/>
    <property type="evidence" value="ECO:0007669"/>
    <property type="project" value="TreeGrafter"/>
</dbReference>
<evidence type="ECO:0000256" key="7">
    <source>
        <dbReference type="ARBA" id="ARBA00022490"/>
    </source>
</evidence>
<dbReference type="Pfam" id="PF08366">
    <property type="entry name" value="LLGL"/>
    <property type="match status" value="1"/>
</dbReference>
<dbReference type="Proteomes" id="UP000007635">
    <property type="component" value="Chromosome XV"/>
</dbReference>
<dbReference type="GO" id="GO:0015031">
    <property type="term" value="P:protein transport"/>
    <property type="evidence" value="ECO:0007669"/>
    <property type="project" value="UniProtKB-KW"/>
</dbReference>
<feature type="region of interest" description="Disordered" evidence="17">
    <location>
        <begin position="553"/>
        <end position="599"/>
    </location>
</feature>
<feature type="region of interest" description="Disordered" evidence="17">
    <location>
        <begin position="789"/>
        <end position="816"/>
    </location>
</feature>
<dbReference type="PRINTS" id="PR00962">
    <property type="entry name" value="LETHAL2GIANT"/>
</dbReference>
<dbReference type="Gene3D" id="2.130.10.10">
    <property type="entry name" value="YVTN repeat-like/Quinoprotein amine dehydrogenase"/>
    <property type="match status" value="3"/>
</dbReference>
<keyword evidence="6" id="KW-0268">Exocytosis</keyword>
<evidence type="ECO:0000259" key="18">
    <source>
        <dbReference type="PROSITE" id="PS50892"/>
    </source>
</evidence>
<dbReference type="InterPro" id="IPR000664">
    <property type="entry name" value="Lethal2_giant"/>
</dbReference>
<dbReference type="PANTHER" id="PTHR10241">
    <property type="entry name" value="LETHAL 2 GIANT LARVAE PROTEIN"/>
    <property type="match status" value="1"/>
</dbReference>
<feature type="compositionally biased region" description="Basic and acidic residues" evidence="17">
    <location>
        <begin position="668"/>
        <end position="683"/>
    </location>
</feature>
<evidence type="ECO:0000256" key="1">
    <source>
        <dbReference type="ARBA" id="ARBA00004202"/>
    </source>
</evidence>
<dbReference type="GO" id="GO:0005886">
    <property type="term" value="C:plasma membrane"/>
    <property type="evidence" value="ECO:0007669"/>
    <property type="project" value="UniProtKB-SubCell"/>
</dbReference>
<dbReference type="PROSITE" id="PS50082">
    <property type="entry name" value="WD_REPEATS_2"/>
    <property type="match status" value="1"/>
</dbReference>
<keyword evidence="5" id="KW-1003">Cell membrane</keyword>
<keyword evidence="7" id="KW-0963">Cytoplasm</keyword>
<evidence type="ECO:0000313" key="20">
    <source>
        <dbReference type="Proteomes" id="UP000007635"/>
    </source>
</evidence>
<evidence type="ECO:0000256" key="12">
    <source>
        <dbReference type="ARBA" id="ARBA00023054"/>
    </source>
</evidence>
<feature type="region of interest" description="Disordered" evidence="17">
    <location>
        <begin position="632"/>
        <end position="696"/>
    </location>
</feature>
<evidence type="ECO:0000256" key="17">
    <source>
        <dbReference type="SAM" id="MobiDB-lite"/>
    </source>
</evidence>
<proteinExistence type="inferred from homology"/>
<dbReference type="InterPro" id="IPR015943">
    <property type="entry name" value="WD40/YVTN_repeat-like_dom_sf"/>
</dbReference>
<evidence type="ECO:0000256" key="15">
    <source>
        <dbReference type="PROSITE-ProRule" id="PRU00221"/>
    </source>
</evidence>
<dbReference type="FunFam" id="1.20.5.110:FF:000001">
    <property type="entry name" value="syntaxin-binding protein 5 isoform X1"/>
    <property type="match status" value="1"/>
</dbReference>
<comment type="subcellular location">
    <subcellularLocation>
        <location evidence="1">Cell membrane</location>
        <topology evidence="1">Peripheral membrane protein</topology>
    </subcellularLocation>
    <subcellularLocation>
        <location evidence="2">Cytoplasm</location>
    </subcellularLocation>
</comment>
<keyword evidence="9 15" id="KW-0853">WD repeat</keyword>
<dbReference type="GeneTree" id="ENSGT00950000182906"/>
<dbReference type="Ensembl" id="ENSGACT00000057695.1">
    <property type="protein sequence ID" value="ENSGACP00000029427.1"/>
    <property type="gene ID" value="ENSGACG00000011612.2"/>
</dbReference>
<reference evidence="19" key="3">
    <citation type="submission" date="2025-09" db="UniProtKB">
        <authorList>
            <consortium name="Ensembl"/>
        </authorList>
    </citation>
    <scope>IDENTIFICATION</scope>
</reference>
<evidence type="ECO:0000256" key="6">
    <source>
        <dbReference type="ARBA" id="ARBA00022483"/>
    </source>
</evidence>
<comment type="similarity">
    <text evidence="3">Belongs to the WD repeat L(2)GL family.</text>
</comment>
<keyword evidence="4" id="KW-0813">Transport</keyword>
<evidence type="ECO:0000256" key="2">
    <source>
        <dbReference type="ARBA" id="ARBA00004496"/>
    </source>
</evidence>
<evidence type="ECO:0000256" key="11">
    <source>
        <dbReference type="ARBA" id="ARBA00022927"/>
    </source>
</evidence>
<dbReference type="PROSITE" id="PS50892">
    <property type="entry name" value="V_SNARE"/>
    <property type="match status" value="1"/>
</dbReference>
<dbReference type="InterPro" id="IPR001680">
    <property type="entry name" value="WD40_rpt"/>
</dbReference>
<keyword evidence="10" id="KW-0677">Repeat</keyword>
<evidence type="ECO:0000256" key="9">
    <source>
        <dbReference type="ARBA" id="ARBA00022574"/>
    </source>
</evidence>
<sequence length="1056" mass="115969">MKKFNIRKVLDGLTAASSSSSAAAASGAAQPGAPRENDAVQETLQSEHFQLCKTVRHGFPYQPSSMAFDPVQKILAVGTQTGALRLFGRAGVECFCQHESGAAVIQLQFLINEGALVSALADDSIHMWNLRQKIPAILHSLKFNRERITYCHLPFQSKWLYIGTERGNIHIVNVESFTLSGYVIMWNKAIELSTKTHPGPVVHISDNPMDEGKLLIGFECGIVVLWDLKSKKADCRYNYDEAIHSVAWHHEGKQFVCSHSDGTLTTWNIRVPAKSAQIITPHGKQPKDGKKPEPCKPILKVEYKTTRAGDPFMVLSGGLSYDTVGRRACLTVMHGKSTAVLEMDYPIVDFLTLCETPYPNDFQEPYAVMVLLEKDLVLIDLGQIGYPIFENPYPLTIHESPVTCCEYFVDCPAELIPALYSVGSRQKRQGYSKKEWPISGGNWGQGTQSYPEIIITGHADGSIKFWDASALMLQVLYKLKTAKVFEKARSKEEKANTDIVEEDPFAIQTMSWCPESRMLCVAGVSAHVLIYRFSKQEVTTEVVQLLEVRMQSEFSNGDSPDPGGEQTPTLPNPGASPSPQESEPPSQPSTGSNSSDGPRDNIACLHVVFGNSNGLAVVDYLQKTLLLNMGTSELYSPSDPYHRQPRSPRKVRQSSGATCDSNDGSNTSEDRCKSPTSDAKDNTFTRSRSSSVTSIDRESRESISAFHFCESYPRKMDGAVGPCLLVGTTQGTVVMVALSLPPAVDQRLQQPVGISSCGTMVTLKGGILTMALLDATGALLPPSFESWYDPNASDEEKEKSRRRRPASPPSSQEGPEAQFAVLCSEKQAKVLAMPSQTRVYKHNITESSFVLRADVVQMAGAYCIACFCANGHIMTLSLPSLRPLLDVNYLPLTDMRIARTFCFSNLGQALYLTSPTEIQRITYSQETCDNRQEMLSELFTPVETPEAPNRGFFKGLFGGGAQSLDREDLFGETGAGKASRSLAQHIPGPAGMEGMKCAASGVVGDLARARIALDERGQKLGELEDRTAAMMASADSFSKHAHDMMLKYKDKKWYQL</sequence>
<dbReference type="AlphaFoldDB" id="A0AAQ4NSI8"/>
<accession>A0AAQ4NSI8</accession>
<keyword evidence="11" id="KW-0653">Protein transport</keyword>
<evidence type="ECO:0000256" key="4">
    <source>
        <dbReference type="ARBA" id="ARBA00022448"/>
    </source>
</evidence>
<feature type="domain" description="V-SNARE coiled-coil homology" evidence="18">
    <location>
        <begin position="991"/>
        <end position="1051"/>
    </location>
</feature>
<dbReference type="GO" id="GO:0045159">
    <property type="term" value="F:myosin II binding"/>
    <property type="evidence" value="ECO:0007669"/>
    <property type="project" value="TreeGrafter"/>
</dbReference>
<keyword evidence="13" id="KW-0472">Membrane</keyword>
<dbReference type="Gene3D" id="1.20.5.110">
    <property type="match status" value="1"/>
</dbReference>
<organism evidence="19 20">
    <name type="scientific">Gasterosteus aculeatus aculeatus</name>
    <name type="common">three-spined stickleback</name>
    <dbReference type="NCBI Taxonomy" id="481459"/>
    <lineage>
        <taxon>Eukaryota</taxon>
        <taxon>Metazoa</taxon>
        <taxon>Chordata</taxon>
        <taxon>Craniata</taxon>
        <taxon>Vertebrata</taxon>
        <taxon>Euteleostomi</taxon>
        <taxon>Actinopterygii</taxon>
        <taxon>Neopterygii</taxon>
        <taxon>Teleostei</taxon>
        <taxon>Neoteleostei</taxon>
        <taxon>Acanthomorphata</taxon>
        <taxon>Eupercaria</taxon>
        <taxon>Perciformes</taxon>
        <taxon>Cottioidei</taxon>
        <taxon>Gasterosteales</taxon>
        <taxon>Gasterosteidae</taxon>
        <taxon>Gasterosteus</taxon>
    </lineage>
</organism>
<protein>
    <recommendedName>
        <fullName evidence="14">Syntaxin-binding protein 5-like</fullName>
    </recommendedName>
</protein>
<feature type="compositionally biased region" description="Polar residues" evidence="17">
    <location>
        <begin position="653"/>
        <end position="667"/>
    </location>
</feature>
<dbReference type="FunFam" id="2.130.10.10:FF:000521">
    <property type="entry name" value="syntaxin-binding protein 5-like isoform X1"/>
    <property type="match status" value="1"/>
</dbReference>
<dbReference type="InterPro" id="IPR042855">
    <property type="entry name" value="V_SNARE_CC"/>
</dbReference>
<dbReference type="GO" id="GO:0005096">
    <property type="term" value="F:GTPase activator activity"/>
    <property type="evidence" value="ECO:0007669"/>
    <property type="project" value="TreeGrafter"/>
</dbReference>
<dbReference type="SUPFAM" id="SSF58038">
    <property type="entry name" value="SNARE fusion complex"/>
    <property type="match status" value="1"/>
</dbReference>
<evidence type="ECO:0000256" key="16">
    <source>
        <dbReference type="PROSITE-ProRule" id="PRU00290"/>
    </source>
</evidence>
<dbReference type="InterPro" id="IPR013577">
    <property type="entry name" value="LLGL2"/>
</dbReference>
<evidence type="ECO:0000256" key="3">
    <source>
        <dbReference type="ARBA" id="ARBA00008070"/>
    </source>
</evidence>
<keyword evidence="20" id="KW-1185">Reference proteome</keyword>
<feature type="repeat" description="WD" evidence="15">
    <location>
        <begin position="236"/>
        <end position="270"/>
    </location>
</feature>
<dbReference type="GO" id="GO:0031201">
    <property type="term" value="C:SNARE complex"/>
    <property type="evidence" value="ECO:0007669"/>
    <property type="project" value="TreeGrafter"/>
</dbReference>
<evidence type="ECO:0000256" key="5">
    <source>
        <dbReference type="ARBA" id="ARBA00022475"/>
    </source>
</evidence>
<evidence type="ECO:0000256" key="8">
    <source>
        <dbReference type="ARBA" id="ARBA00022553"/>
    </source>
</evidence>
<dbReference type="GO" id="GO:0006887">
    <property type="term" value="P:exocytosis"/>
    <property type="evidence" value="ECO:0007669"/>
    <property type="project" value="UniProtKB-KW"/>
</dbReference>
<dbReference type="InterPro" id="IPR013905">
    <property type="entry name" value="Lgl_C_dom"/>
</dbReference>
<keyword evidence="12 16" id="KW-0175">Coiled coil</keyword>